<dbReference type="OMA" id="VMTYTIG"/>
<evidence type="ECO:0000313" key="3">
    <source>
        <dbReference type="EnsemblPlants" id="Pp3c3_7450V3.1"/>
    </source>
</evidence>
<proteinExistence type="predicted"/>
<dbReference type="Gramene" id="Pp3c3_7450V3.2">
    <property type="protein sequence ID" value="Pp3c3_7450V3.2"/>
    <property type="gene ID" value="Pp3c3_7450"/>
</dbReference>
<gene>
    <name evidence="3" type="primary">LOC112280063</name>
    <name evidence="2" type="ORF">PHYPA_004114</name>
</gene>
<dbReference type="EMBL" id="ABEU02000003">
    <property type="protein sequence ID" value="PNR57121.1"/>
    <property type="molecule type" value="Genomic_DNA"/>
</dbReference>
<dbReference type="Gramene" id="Pp3c3_7450V3.1">
    <property type="protein sequence ID" value="Pp3c3_7450V3.1"/>
    <property type="gene ID" value="Pp3c3_7450"/>
</dbReference>
<dbReference type="InterPro" id="IPR002938">
    <property type="entry name" value="FAD-bd"/>
</dbReference>
<dbReference type="Gene3D" id="3.50.50.60">
    <property type="entry name" value="FAD/NAD(P)-binding domain"/>
    <property type="match status" value="1"/>
</dbReference>
<dbReference type="STRING" id="3218.A0A2K1KTL8"/>
<dbReference type="Pfam" id="PF13450">
    <property type="entry name" value="NAD_binding_8"/>
    <property type="match status" value="1"/>
</dbReference>
<reference evidence="3" key="3">
    <citation type="submission" date="2020-12" db="UniProtKB">
        <authorList>
            <consortium name="EnsemblPlants"/>
        </authorList>
    </citation>
    <scope>IDENTIFICATION</scope>
</reference>
<dbReference type="GO" id="GO:0071949">
    <property type="term" value="F:FAD binding"/>
    <property type="evidence" value="ECO:0007669"/>
    <property type="project" value="InterPro"/>
</dbReference>
<dbReference type="PRINTS" id="PR00420">
    <property type="entry name" value="RNGMNOXGNASE"/>
</dbReference>
<sequence>MNPALNLLYPPRQFHRFSPVSCAMTPPFPSKPLVDKVVIVGGGLGGLSAAIQLRNVGIDAQVYERGGRLTGGEGTLISLFPNGCKCLNQGDPNVVQKIREAGRLDAPAMMINPFTGDLLGSWELSERMEKTYGQPVVSVLWRHALGILSDALPDECKHFGHECQDVTQDDEGATVHFKKDDKTVLVKAPLVIGADGIRSVIRSKTFGDMTPRDNGRTMWRAVIDAKLCNHPALRVGTTTAAQNGRTIFVVNGVGDKLYWAYSLTDEATDGRAQVRSKTLEEAKQRLRQEFQGWDLALHILEATDPELILERRVLDLPVLTKWTFGRVAVLGDAAHAVTPALGQGANLAFEDGLELAIQLSSASDLSSALKAYEHRRIPRAQIVSAKTQATGAAHPQSFYDWLYKEIPSYSRDPVLHD</sequence>
<evidence type="ECO:0000259" key="1">
    <source>
        <dbReference type="Pfam" id="PF01494"/>
    </source>
</evidence>
<dbReference type="OrthoDB" id="2017387at2759"/>
<dbReference type="PANTHER" id="PTHR46496:SF8">
    <property type="entry name" value="FAD-BINDING DOMAIN-CONTAINING PROTEIN"/>
    <property type="match status" value="1"/>
</dbReference>
<dbReference type="Proteomes" id="UP000006727">
    <property type="component" value="Chromosome 3"/>
</dbReference>
<dbReference type="PaxDb" id="3218-PP1S321_9V6.1"/>
<protein>
    <recommendedName>
        <fullName evidence="1">FAD-binding domain-containing protein</fullName>
    </recommendedName>
</protein>
<dbReference type="SUPFAM" id="SSF51905">
    <property type="entry name" value="FAD/NAD(P)-binding domain"/>
    <property type="match status" value="1"/>
</dbReference>
<dbReference type="RefSeq" id="XP_024370800.1">
    <property type="nucleotide sequence ID" value="XM_024515032.2"/>
</dbReference>
<reference evidence="2 4" key="1">
    <citation type="journal article" date="2008" name="Science">
        <title>The Physcomitrella genome reveals evolutionary insights into the conquest of land by plants.</title>
        <authorList>
            <person name="Rensing S."/>
            <person name="Lang D."/>
            <person name="Zimmer A."/>
            <person name="Terry A."/>
            <person name="Salamov A."/>
            <person name="Shapiro H."/>
            <person name="Nishiyama T."/>
            <person name="Perroud P.-F."/>
            <person name="Lindquist E."/>
            <person name="Kamisugi Y."/>
            <person name="Tanahashi T."/>
            <person name="Sakakibara K."/>
            <person name="Fujita T."/>
            <person name="Oishi K."/>
            <person name="Shin-I T."/>
            <person name="Kuroki Y."/>
            <person name="Toyoda A."/>
            <person name="Suzuki Y."/>
            <person name="Hashimoto A."/>
            <person name="Yamaguchi K."/>
            <person name="Sugano A."/>
            <person name="Kohara Y."/>
            <person name="Fujiyama A."/>
            <person name="Anterola A."/>
            <person name="Aoki S."/>
            <person name="Ashton N."/>
            <person name="Barbazuk W.B."/>
            <person name="Barker E."/>
            <person name="Bennetzen J."/>
            <person name="Bezanilla M."/>
            <person name="Blankenship R."/>
            <person name="Cho S.H."/>
            <person name="Dutcher S."/>
            <person name="Estelle M."/>
            <person name="Fawcett J.A."/>
            <person name="Gundlach H."/>
            <person name="Hanada K."/>
            <person name="Heyl A."/>
            <person name="Hicks K.A."/>
            <person name="Hugh J."/>
            <person name="Lohr M."/>
            <person name="Mayer K."/>
            <person name="Melkozernov A."/>
            <person name="Murata T."/>
            <person name="Nelson D."/>
            <person name="Pils B."/>
            <person name="Prigge M."/>
            <person name="Reiss B."/>
            <person name="Renner T."/>
            <person name="Rombauts S."/>
            <person name="Rushton P."/>
            <person name="Sanderfoot A."/>
            <person name="Schween G."/>
            <person name="Shiu S.-H."/>
            <person name="Stueber K."/>
            <person name="Theodoulou F.L."/>
            <person name="Tu H."/>
            <person name="Van de Peer Y."/>
            <person name="Verrier P.J."/>
            <person name="Waters E."/>
            <person name="Wood A."/>
            <person name="Yang L."/>
            <person name="Cove D."/>
            <person name="Cuming A."/>
            <person name="Hasebe M."/>
            <person name="Lucas S."/>
            <person name="Mishler D.B."/>
            <person name="Reski R."/>
            <person name="Grigoriev I."/>
            <person name="Quatrano R.S."/>
            <person name="Boore J.L."/>
        </authorList>
    </citation>
    <scope>NUCLEOTIDE SEQUENCE [LARGE SCALE GENOMIC DNA]</scope>
    <source>
        <strain evidence="3 4">cv. Gransden 2004</strain>
    </source>
</reference>
<dbReference type="InterPro" id="IPR036188">
    <property type="entry name" value="FAD/NAD-bd_sf"/>
</dbReference>
<keyword evidence="4" id="KW-1185">Reference proteome</keyword>
<accession>A0A2K1KTL8</accession>
<dbReference type="EnsemblPlants" id="Pp3c3_7450V3.1">
    <property type="protein sequence ID" value="Pp3c3_7450V3.1"/>
    <property type="gene ID" value="Pp3c3_7450"/>
</dbReference>
<reference evidence="2 4" key="2">
    <citation type="journal article" date="2018" name="Plant J.">
        <title>The Physcomitrella patens chromosome-scale assembly reveals moss genome structure and evolution.</title>
        <authorList>
            <person name="Lang D."/>
            <person name="Ullrich K.K."/>
            <person name="Murat F."/>
            <person name="Fuchs J."/>
            <person name="Jenkins J."/>
            <person name="Haas F.B."/>
            <person name="Piednoel M."/>
            <person name="Gundlach H."/>
            <person name="Van Bel M."/>
            <person name="Meyberg R."/>
            <person name="Vives C."/>
            <person name="Morata J."/>
            <person name="Symeonidi A."/>
            <person name="Hiss M."/>
            <person name="Muchero W."/>
            <person name="Kamisugi Y."/>
            <person name="Saleh O."/>
            <person name="Blanc G."/>
            <person name="Decker E.L."/>
            <person name="van Gessel N."/>
            <person name="Grimwood J."/>
            <person name="Hayes R.D."/>
            <person name="Graham S.W."/>
            <person name="Gunter L.E."/>
            <person name="McDaniel S.F."/>
            <person name="Hoernstein S.N.W."/>
            <person name="Larsson A."/>
            <person name="Li F.W."/>
            <person name="Perroud P.F."/>
            <person name="Phillips J."/>
            <person name="Ranjan P."/>
            <person name="Rokshar D.S."/>
            <person name="Rothfels C.J."/>
            <person name="Schneider L."/>
            <person name="Shu S."/>
            <person name="Stevenson D.W."/>
            <person name="Thummler F."/>
            <person name="Tillich M."/>
            <person name="Villarreal Aguilar J.C."/>
            <person name="Widiez T."/>
            <person name="Wong G.K."/>
            <person name="Wymore A."/>
            <person name="Zhang Y."/>
            <person name="Zimmer A.D."/>
            <person name="Quatrano R.S."/>
            <person name="Mayer K.F.X."/>
            <person name="Goodstein D."/>
            <person name="Casacuberta J.M."/>
            <person name="Vandepoele K."/>
            <person name="Reski R."/>
            <person name="Cuming A.C."/>
            <person name="Tuskan G.A."/>
            <person name="Maumus F."/>
            <person name="Salse J."/>
            <person name="Schmutz J."/>
            <person name="Rensing S.A."/>
        </authorList>
    </citation>
    <scope>NUCLEOTIDE SEQUENCE [LARGE SCALE GENOMIC DNA]</scope>
    <source>
        <strain evidence="3 4">cv. Gransden 2004</strain>
    </source>
</reference>
<name>A0A2K1KTL8_PHYPA</name>
<evidence type="ECO:0000313" key="4">
    <source>
        <dbReference type="Proteomes" id="UP000006727"/>
    </source>
</evidence>
<organism evidence="2">
    <name type="scientific">Physcomitrium patens</name>
    <name type="common">Spreading-leaved earth moss</name>
    <name type="synonym">Physcomitrella patens</name>
    <dbReference type="NCBI Taxonomy" id="3218"/>
    <lineage>
        <taxon>Eukaryota</taxon>
        <taxon>Viridiplantae</taxon>
        <taxon>Streptophyta</taxon>
        <taxon>Embryophyta</taxon>
        <taxon>Bryophyta</taxon>
        <taxon>Bryophytina</taxon>
        <taxon>Bryopsida</taxon>
        <taxon>Funariidae</taxon>
        <taxon>Funariales</taxon>
        <taxon>Funariaceae</taxon>
        <taxon>Physcomitrium</taxon>
    </lineage>
</organism>
<dbReference type="GeneID" id="112280063"/>
<feature type="domain" description="FAD-binding" evidence="1">
    <location>
        <begin position="158"/>
        <end position="383"/>
    </location>
</feature>
<evidence type="ECO:0000313" key="2">
    <source>
        <dbReference type="EMBL" id="PNR57121.1"/>
    </source>
</evidence>
<dbReference type="Pfam" id="PF01494">
    <property type="entry name" value="FAD_binding_3"/>
    <property type="match status" value="1"/>
</dbReference>
<dbReference type="EnsemblPlants" id="Pp3c3_7450V3.2">
    <property type="protein sequence ID" value="Pp3c3_7450V3.2"/>
    <property type="gene ID" value="Pp3c3_7450"/>
</dbReference>
<dbReference type="AlphaFoldDB" id="A0A2K1KTL8"/>
<dbReference type="PANTHER" id="PTHR46496">
    <property type="match status" value="1"/>
</dbReference>